<dbReference type="PANTHER" id="PTHR38767">
    <property type="entry name" value="DNA POLYMERASE III SUBUNIT CHI"/>
    <property type="match status" value="1"/>
</dbReference>
<dbReference type="SUPFAM" id="SSF102400">
    <property type="entry name" value="DNA polymerase III chi subunit"/>
    <property type="match status" value="1"/>
</dbReference>
<name>A0A0W0SGC0_9GAMM</name>
<organism evidence="1 2">
    <name type="scientific">Legionella cherrii</name>
    <dbReference type="NCBI Taxonomy" id="28084"/>
    <lineage>
        <taxon>Bacteria</taxon>
        <taxon>Pseudomonadati</taxon>
        <taxon>Pseudomonadota</taxon>
        <taxon>Gammaproteobacteria</taxon>
        <taxon>Legionellales</taxon>
        <taxon>Legionellaceae</taxon>
        <taxon>Legionella</taxon>
    </lineage>
</organism>
<protein>
    <submittedName>
        <fullName evidence="1">DNA polymerase III, chi subunit</fullName>
        <ecNumber evidence="1">2.7.7.7</ecNumber>
    </submittedName>
</protein>
<keyword evidence="1" id="KW-0808">Transferase</keyword>
<dbReference type="PATRIC" id="fig|28084.5.peg.830"/>
<accession>A0A0W0SGC0</accession>
<dbReference type="Pfam" id="PF04364">
    <property type="entry name" value="DNA_pol3_chi"/>
    <property type="match status" value="1"/>
</dbReference>
<dbReference type="AlphaFoldDB" id="A0A0W0SGC0"/>
<sequence length="146" mass="17136">MPSIRVDFYLLTSDQNHARWLVACRLLEKAYAKGHKVYVLCNNKQDAELLDELLWTFKEDSFIPHNLQGEGPEPPPPIQIGYEREPRGFNDILLNLSSHVPDFYPKFKRIMEIVINAEADKEQSRTHYRDYRAKGCELHTHQIEVK</sequence>
<dbReference type="InterPro" id="IPR007459">
    <property type="entry name" value="DNA_pol3_chi"/>
</dbReference>
<dbReference type="EMBL" id="LNXW01000009">
    <property type="protein sequence ID" value="KTC82510.1"/>
    <property type="molecule type" value="Genomic_DNA"/>
</dbReference>
<dbReference type="EC" id="2.7.7.7" evidence="1"/>
<evidence type="ECO:0000313" key="2">
    <source>
        <dbReference type="Proteomes" id="UP000054921"/>
    </source>
</evidence>
<dbReference type="Gene3D" id="3.40.50.10110">
    <property type="entry name" value="DNA polymerase III subunit chi"/>
    <property type="match status" value="1"/>
</dbReference>
<dbReference type="STRING" id="28084.Lche_0774"/>
<keyword evidence="1" id="KW-0548">Nucleotidyltransferase</keyword>
<dbReference type="InterPro" id="IPR036768">
    <property type="entry name" value="PolIII_chi_sf"/>
</dbReference>
<dbReference type="GO" id="GO:0003887">
    <property type="term" value="F:DNA-directed DNA polymerase activity"/>
    <property type="evidence" value="ECO:0007669"/>
    <property type="project" value="UniProtKB-EC"/>
</dbReference>
<dbReference type="Proteomes" id="UP000054921">
    <property type="component" value="Unassembled WGS sequence"/>
</dbReference>
<dbReference type="GO" id="GO:0006260">
    <property type="term" value="P:DNA replication"/>
    <property type="evidence" value="ECO:0007669"/>
    <property type="project" value="InterPro"/>
</dbReference>
<dbReference type="PANTHER" id="PTHR38767:SF1">
    <property type="entry name" value="DNA POLYMERASE III SUBUNIT CHI"/>
    <property type="match status" value="1"/>
</dbReference>
<comment type="caution">
    <text evidence="1">The sequence shown here is derived from an EMBL/GenBank/DDBJ whole genome shotgun (WGS) entry which is preliminary data.</text>
</comment>
<dbReference type="OrthoDB" id="5297568at2"/>
<dbReference type="GO" id="GO:0032298">
    <property type="term" value="P:positive regulation of DNA-templated DNA replication initiation"/>
    <property type="evidence" value="ECO:0007669"/>
    <property type="project" value="TreeGrafter"/>
</dbReference>
<evidence type="ECO:0000313" key="1">
    <source>
        <dbReference type="EMBL" id="KTC82510.1"/>
    </source>
</evidence>
<dbReference type="RefSeq" id="WP_058387420.1">
    <property type="nucleotide sequence ID" value="NZ_LNXW01000009.1"/>
</dbReference>
<proteinExistence type="predicted"/>
<gene>
    <name evidence="1" type="primary">holC</name>
    <name evidence="1" type="ORF">Lche_0774</name>
</gene>
<reference evidence="1 2" key="1">
    <citation type="submission" date="2015-11" db="EMBL/GenBank/DDBJ databases">
        <title>Genomic analysis of 38 Legionella species identifies large and diverse effector repertoires.</title>
        <authorList>
            <person name="Burstein D."/>
            <person name="Amaro F."/>
            <person name="Zusman T."/>
            <person name="Lifshitz Z."/>
            <person name="Cohen O."/>
            <person name="Gilbert J.A."/>
            <person name="Pupko T."/>
            <person name="Shuman H.A."/>
            <person name="Segal G."/>
        </authorList>
    </citation>
    <scope>NUCLEOTIDE SEQUENCE [LARGE SCALE GENOMIC DNA]</scope>
    <source>
        <strain evidence="1 2">ORW</strain>
    </source>
</reference>
<dbReference type="GO" id="GO:0003677">
    <property type="term" value="F:DNA binding"/>
    <property type="evidence" value="ECO:0007669"/>
    <property type="project" value="InterPro"/>
</dbReference>